<name>A0A4V2Z2Z2_9BACT</name>
<evidence type="ECO:0000313" key="9">
    <source>
        <dbReference type="EMBL" id="TDE10738.1"/>
    </source>
</evidence>
<dbReference type="InterPro" id="IPR025662">
    <property type="entry name" value="Sigma_54_int_dom_ATP-bd_1"/>
</dbReference>
<evidence type="ECO:0000256" key="4">
    <source>
        <dbReference type="ARBA" id="ARBA00023125"/>
    </source>
</evidence>
<dbReference type="SMART" id="SM00382">
    <property type="entry name" value="AAA"/>
    <property type="match status" value="1"/>
</dbReference>
<dbReference type="InterPro" id="IPR003018">
    <property type="entry name" value="GAF"/>
</dbReference>
<dbReference type="PANTHER" id="PTHR32071:SF117">
    <property type="entry name" value="PTS-DEPENDENT DIHYDROXYACETONE KINASE OPERON REGULATORY PROTEIN-RELATED"/>
    <property type="match status" value="1"/>
</dbReference>
<dbReference type="InterPro" id="IPR002078">
    <property type="entry name" value="Sigma_54_int"/>
</dbReference>
<dbReference type="RefSeq" id="WP_131961433.1">
    <property type="nucleotide sequence ID" value="NZ_SMFL01000014.1"/>
</dbReference>
<dbReference type="GO" id="GO:0003677">
    <property type="term" value="F:DNA binding"/>
    <property type="evidence" value="ECO:0007669"/>
    <property type="project" value="UniProtKB-KW"/>
</dbReference>
<dbReference type="GO" id="GO:0006355">
    <property type="term" value="P:regulation of DNA-templated transcription"/>
    <property type="evidence" value="ECO:0007669"/>
    <property type="project" value="InterPro"/>
</dbReference>
<feature type="domain" description="Sigma-54 factor interaction" evidence="8">
    <location>
        <begin position="1126"/>
        <end position="1355"/>
    </location>
</feature>
<dbReference type="SMART" id="SM00065">
    <property type="entry name" value="GAF"/>
    <property type="match status" value="5"/>
</dbReference>
<evidence type="ECO:0000313" key="10">
    <source>
        <dbReference type="Proteomes" id="UP000294850"/>
    </source>
</evidence>
<dbReference type="SUPFAM" id="SSF46689">
    <property type="entry name" value="Homeodomain-like"/>
    <property type="match status" value="1"/>
</dbReference>
<accession>A0A4V2Z2Z2</accession>
<dbReference type="InterPro" id="IPR003593">
    <property type="entry name" value="AAA+_ATPase"/>
</dbReference>
<evidence type="ECO:0000256" key="6">
    <source>
        <dbReference type="ARBA" id="ARBA00023163"/>
    </source>
</evidence>
<evidence type="ECO:0000256" key="2">
    <source>
        <dbReference type="ARBA" id="ARBA00022840"/>
    </source>
</evidence>
<keyword evidence="5" id="KW-0010">Activator</keyword>
<dbReference type="Gene3D" id="1.10.10.60">
    <property type="entry name" value="Homeodomain-like"/>
    <property type="match status" value="1"/>
</dbReference>
<evidence type="ECO:0000256" key="1">
    <source>
        <dbReference type="ARBA" id="ARBA00022741"/>
    </source>
</evidence>
<dbReference type="Gene3D" id="3.40.50.300">
    <property type="entry name" value="P-loop containing nucleotide triphosphate hydrolases"/>
    <property type="match status" value="1"/>
</dbReference>
<dbReference type="EMBL" id="SMFL01000014">
    <property type="protein sequence ID" value="TDE10738.1"/>
    <property type="molecule type" value="Genomic_DNA"/>
</dbReference>
<dbReference type="Pfam" id="PF25601">
    <property type="entry name" value="AAA_lid_14"/>
    <property type="match status" value="1"/>
</dbReference>
<dbReference type="CDD" id="cd00009">
    <property type="entry name" value="AAA"/>
    <property type="match status" value="1"/>
</dbReference>
<dbReference type="OrthoDB" id="9782110at2"/>
<gene>
    <name evidence="9" type="ORF">E0F88_27065</name>
</gene>
<dbReference type="SUPFAM" id="SSF55781">
    <property type="entry name" value="GAF domain-like"/>
    <property type="match status" value="6"/>
</dbReference>
<dbReference type="Gene3D" id="1.10.8.60">
    <property type="match status" value="1"/>
</dbReference>
<feature type="coiled-coil region" evidence="7">
    <location>
        <begin position="1089"/>
        <end position="1116"/>
    </location>
</feature>
<dbReference type="InterPro" id="IPR058031">
    <property type="entry name" value="AAA_lid_NorR"/>
</dbReference>
<evidence type="ECO:0000259" key="8">
    <source>
        <dbReference type="PROSITE" id="PS50045"/>
    </source>
</evidence>
<keyword evidence="7" id="KW-0175">Coiled coil</keyword>
<dbReference type="PROSITE" id="PS00675">
    <property type="entry name" value="SIGMA54_INTERACT_1"/>
    <property type="match status" value="1"/>
</dbReference>
<dbReference type="Pfam" id="PF01590">
    <property type="entry name" value="GAF"/>
    <property type="match status" value="3"/>
</dbReference>
<keyword evidence="6" id="KW-0804">Transcription</keyword>
<dbReference type="FunFam" id="3.40.50.300:FF:000006">
    <property type="entry name" value="DNA-binding transcriptional regulator NtrC"/>
    <property type="match status" value="1"/>
</dbReference>
<dbReference type="Proteomes" id="UP000294850">
    <property type="component" value="Unassembled WGS sequence"/>
</dbReference>
<protein>
    <submittedName>
        <fullName evidence="9">GAF domain-containing protein</fullName>
    </submittedName>
</protein>
<keyword evidence="10" id="KW-1185">Reference proteome</keyword>
<keyword evidence="3" id="KW-0805">Transcription regulation</keyword>
<keyword evidence="2" id="KW-0067">ATP-binding</keyword>
<dbReference type="PROSITE" id="PS00688">
    <property type="entry name" value="SIGMA54_INTERACT_3"/>
    <property type="match status" value="1"/>
</dbReference>
<comment type="caution">
    <text evidence="9">The sequence shown here is derived from an EMBL/GenBank/DDBJ whole genome shotgun (WGS) entry which is preliminary data.</text>
</comment>
<evidence type="ECO:0000256" key="7">
    <source>
        <dbReference type="SAM" id="Coils"/>
    </source>
</evidence>
<evidence type="ECO:0000256" key="3">
    <source>
        <dbReference type="ARBA" id="ARBA00023015"/>
    </source>
</evidence>
<dbReference type="InterPro" id="IPR009057">
    <property type="entry name" value="Homeodomain-like_sf"/>
</dbReference>
<organism evidence="9 10">
    <name type="scientific">Dyadobacter psychrotolerans</name>
    <dbReference type="NCBI Taxonomy" id="2541721"/>
    <lineage>
        <taxon>Bacteria</taxon>
        <taxon>Pseudomonadati</taxon>
        <taxon>Bacteroidota</taxon>
        <taxon>Cytophagia</taxon>
        <taxon>Cytophagales</taxon>
        <taxon>Spirosomataceae</taxon>
        <taxon>Dyadobacter</taxon>
    </lineage>
</organism>
<dbReference type="InterPro" id="IPR027417">
    <property type="entry name" value="P-loop_NTPase"/>
</dbReference>
<dbReference type="Pfam" id="PF00158">
    <property type="entry name" value="Sigma54_activat"/>
    <property type="match status" value="1"/>
</dbReference>
<keyword evidence="1" id="KW-0547">Nucleotide-binding</keyword>
<proteinExistence type="predicted"/>
<reference evidence="9 10" key="1">
    <citation type="submission" date="2019-03" db="EMBL/GenBank/DDBJ databases">
        <title>Dyadobacter AR-3-6 sp. nov., isolated from arctic soil.</title>
        <authorList>
            <person name="Chaudhary D.K."/>
        </authorList>
    </citation>
    <scope>NUCLEOTIDE SEQUENCE [LARGE SCALE GENOMIC DNA]</scope>
    <source>
        <strain evidence="9 10">AR-3-6</strain>
    </source>
</reference>
<sequence length="1442" mass="163607">MSNNQFLNEIPDLGQQIADLKGIVAEKELMLSLSSDISHIKAKKELMQLIREKFQRLFYFHHCTIVVNSDDKSTFKAFLLDPNSKMKTHGNYNRIITTDYKTEDGLVDVIQASETPVIFNLDHMVASGRAPEYINIMHNSGIKQLMGIALQNEGQMIGVLSFYSDLEENFNPKMFPVIRGIVGQISLSVVNIMAAETLENRIKERDILLSISSAIASVKDRNSLLEVINSNLRQLFYFTHSVTLQVSSDEQYMTAFLLDPSSLSKTEPNYNEVVSSRIAVHDGIIDKLLENHVPLLFDIQQEAERPDAPDYIKMNHNAGLKELLSVTLRIADRKPLGIICLYSDRRGCFENEVLSLVQGVAYHISTAMANILHHEEIRIRENEKSVLLSLSNYMAQARKKNDLEQVMQRELKKIFYFSHSSIVLFSNDKKTYQNFVGDDRIEKEDNLFDANTQNSSYPFDFNSCSVLHASRPILLDLFALEQSGKLPEVLRTHYASGIRQSISVGLRNEGEIFGMLTFYSDKKESFCENHIEIINGVGSQIAIAVANIIANENIERKEKDTQILLTLSADMDKVRDRNDLLHIVKGKLTELISFADVAITLYNAESKTYQVFAHQVMDKRENHPKFQSVISPSYPVYDGIHEVALQADGPVMVAIEDAMKSPNKHQGTQFIYESGIKKMLLVKLTNNQEVIGFINILSEKVNAFDEINLTILKGITDQLSTAISNVLSLEEIKRRDHENEILLGISNALSSVREKKMLMSEIKQHLRTSLTFADICISYYNTERGTYTIFARENEKSSQHPDFEEIVAAEFPIQDGMHNVTMISDCPVVFDFERLSAMKMPHIDFIIDTGIREVACIRLKNKDEVIGALVLLSDKDHSFSKNDVSLIERVSHHLATAVCNILANEELKENEREKALLLSEKSQLLSFSSDITSVRDKSELSRIIFERLREMISYDEFVIAMMDEKGLSHYPYLHVFADESKTHPMYPRMSTVYFPVNDGFFDQVIKASNPIVFDLSVLVESDNAPEYLRFDYENGIREIVGVPLVDGNKILGAFFILVKEPGNWNEPVLRLVQGISYQLSIAIANLLANTRIELQLAEINKYKQQLEEEKLYLQEEVSLGYSYKDIIGSTPQMQRVFHLLSQVSFTNTTVLLLGETGTGKELIARAIHNSSSRKDKLMVKVNCAALPASLIESELFGHERGSFTGATERRLGKFELANHGTLFLDEIGEMPLDLQVKLLRALQEREIERVGGKSTIKVDVRIIAATNRNLQKEVNEGKFRSDLYYRLNVFPITLPSLREHKDDIPVLASHFLSKYAKNNGRKAIQISSNAMKELKAYNWPGNVRELEHLIERSILMSTGNTVREMHLPKLRSEEAQIRSEDIYPKTHVENERDYIIQVLNRCNGKIFGSGGAAEIMDMKVGTLNSKMKKLGIKKEQAVFKKA</sequence>
<dbReference type="GO" id="GO:0005524">
    <property type="term" value="F:ATP binding"/>
    <property type="evidence" value="ECO:0007669"/>
    <property type="project" value="UniProtKB-KW"/>
</dbReference>
<dbReference type="SUPFAM" id="SSF52540">
    <property type="entry name" value="P-loop containing nucleoside triphosphate hydrolases"/>
    <property type="match status" value="1"/>
</dbReference>
<evidence type="ECO:0000256" key="5">
    <source>
        <dbReference type="ARBA" id="ARBA00023159"/>
    </source>
</evidence>
<dbReference type="PROSITE" id="PS50045">
    <property type="entry name" value="SIGMA54_INTERACT_4"/>
    <property type="match status" value="1"/>
</dbReference>
<dbReference type="Gene3D" id="3.30.450.40">
    <property type="match status" value="6"/>
</dbReference>
<dbReference type="InterPro" id="IPR029016">
    <property type="entry name" value="GAF-like_dom_sf"/>
</dbReference>
<dbReference type="InterPro" id="IPR025944">
    <property type="entry name" value="Sigma_54_int_dom_CS"/>
</dbReference>
<dbReference type="PANTHER" id="PTHR32071">
    <property type="entry name" value="TRANSCRIPTIONAL REGULATORY PROTEIN"/>
    <property type="match status" value="1"/>
</dbReference>
<keyword evidence="4" id="KW-0238">DNA-binding</keyword>